<evidence type="ECO:0000256" key="4">
    <source>
        <dbReference type="ARBA" id="ARBA00022912"/>
    </source>
</evidence>
<protein>
    <recommendedName>
        <fullName evidence="8">Serine/threonine-protein phosphatase</fullName>
        <ecNumber evidence="8">3.1.3.16</ecNumber>
    </recommendedName>
</protein>
<evidence type="ECO:0000256" key="10">
    <source>
        <dbReference type="SAM" id="Phobius"/>
    </source>
</evidence>
<dbReference type="GO" id="GO:0005737">
    <property type="term" value="C:cytoplasm"/>
    <property type="evidence" value="ECO:0007669"/>
    <property type="project" value="TreeGrafter"/>
</dbReference>
<keyword evidence="10" id="KW-0812">Transmembrane</keyword>
<comment type="catalytic activity">
    <reaction evidence="6">
        <text>O-phospho-L-seryl-[protein] + H2O = L-seryl-[protein] + phosphate</text>
        <dbReference type="Rhea" id="RHEA:20629"/>
        <dbReference type="Rhea" id="RHEA-COMP:9863"/>
        <dbReference type="Rhea" id="RHEA-COMP:11604"/>
        <dbReference type="ChEBI" id="CHEBI:15377"/>
        <dbReference type="ChEBI" id="CHEBI:29999"/>
        <dbReference type="ChEBI" id="CHEBI:43474"/>
        <dbReference type="ChEBI" id="CHEBI:83421"/>
        <dbReference type="EC" id="3.1.3.16"/>
    </reaction>
</comment>
<feature type="region of interest" description="Disordered" evidence="9">
    <location>
        <begin position="16"/>
        <end position="36"/>
    </location>
</feature>
<evidence type="ECO:0000256" key="7">
    <source>
        <dbReference type="ARBA" id="ARBA00048336"/>
    </source>
</evidence>
<dbReference type="PANTHER" id="PTHR11668">
    <property type="entry name" value="SERINE/THREONINE PROTEIN PHOSPHATASE"/>
    <property type="match status" value="1"/>
</dbReference>
<dbReference type="SMART" id="SM00156">
    <property type="entry name" value="PP2Ac"/>
    <property type="match status" value="1"/>
</dbReference>
<keyword evidence="3 8" id="KW-0378">Hydrolase</keyword>
<dbReference type="GO" id="GO:0004722">
    <property type="term" value="F:protein serine/threonine phosphatase activity"/>
    <property type="evidence" value="ECO:0007669"/>
    <property type="project" value="UniProtKB-EC"/>
</dbReference>
<feature type="region of interest" description="Disordered" evidence="9">
    <location>
        <begin position="1436"/>
        <end position="1521"/>
    </location>
</feature>
<keyword evidence="10" id="KW-0472">Membrane</keyword>
<keyword evidence="13" id="KW-1185">Reference proteome</keyword>
<evidence type="ECO:0000256" key="3">
    <source>
        <dbReference type="ARBA" id="ARBA00022801"/>
    </source>
</evidence>
<evidence type="ECO:0000256" key="2">
    <source>
        <dbReference type="ARBA" id="ARBA00022723"/>
    </source>
</evidence>
<keyword evidence="10" id="KW-1133">Transmembrane helix</keyword>
<dbReference type="GO" id="GO:0046872">
    <property type="term" value="F:metal ion binding"/>
    <property type="evidence" value="ECO:0007669"/>
    <property type="project" value="UniProtKB-KW"/>
</dbReference>
<dbReference type="PRINTS" id="PR00114">
    <property type="entry name" value="STPHPHTASE"/>
</dbReference>
<dbReference type="PROSITE" id="PS00125">
    <property type="entry name" value="SER_THR_PHOSPHATASE"/>
    <property type="match status" value="1"/>
</dbReference>
<evidence type="ECO:0000256" key="1">
    <source>
        <dbReference type="ARBA" id="ARBA00001936"/>
    </source>
</evidence>
<dbReference type="InterPro" id="IPR004843">
    <property type="entry name" value="Calcineurin-like_PHP"/>
</dbReference>
<name>A0A2G5U9H2_9PELO</name>
<evidence type="ECO:0000256" key="5">
    <source>
        <dbReference type="ARBA" id="ARBA00023211"/>
    </source>
</evidence>
<evidence type="ECO:0000256" key="8">
    <source>
        <dbReference type="RuleBase" id="RU004273"/>
    </source>
</evidence>
<dbReference type="EC" id="3.1.3.16" evidence="8"/>
<dbReference type="PANTHER" id="PTHR11668:SF300">
    <property type="entry name" value="SERINE_THREONINE-PROTEIN PHOSPHATASE"/>
    <property type="match status" value="1"/>
</dbReference>
<dbReference type="GO" id="GO:0005634">
    <property type="term" value="C:nucleus"/>
    <property type="evidence" value="ECO:0007669"/>
    <property type="project" value="TreeGrafter"/>
</dbReference>
<comment type="caution">
    <text evidence="12">The sequence shown here is derived from an EMBL/GenBank/DDBJ whole genome shotgun (WGS) entry which is preliminary data.</text>
</comment>
<dbReference type="Pfam" id="PF00149">
    <property type="entry name" value="Metallophos"/>
    <property type="match status" value="1"/>
</dbReference>
<dbReference type="Proteomes" id="UP000230233">
    <property type="component" value="Chromosome IV"/>
</dbReference>
<evidence type="ECO:0000259" key="11">
    <source>
        <dbReference type="PROSITE" id="PS00125"/>
    </source>
</evidence>
<evidence type="ECO:0000313" key="13">
    <source>
        <dbReference type="Proteomes" id="UP000230233"/>
    </source>
</evidence>
<dbReference type="InterPro" id="IPR050341">
    <property type="entry name" value="PP1_catalytic_subunit"/>
</dbReference>
<dbReference type="STRING" id="1611254.A0A2G5U9H2"/>
<keyword evidence="4" id="KW-0904">Protein phosphatase</keyword>
<evidence type="ECO:0000313" key="12">
    <source>
        <dbReference type="EMBL" id="PIC36011.1"/>
    </source>
</evidence>
<keyword evidence="5" id="KW-0464">Manganese</keyword>
<dbReference type="SUPFAM" id="SSF56300">
    <property type="entry name" value="Metallo-dependent phosphatases"/>
    <property type="match status" value="1"/>
</dbReference>
<sequence>MILPNSVYRELMSKYRSKKHTDDDRSTFKKSVEKRNPKDDVAAKNLDDVITYTRMVNGFSLLSDEGEIDNDVLAAELLNKNFEVSPGSKNKEDIESLPGRIIEARKKVKESCEAAGKPCEGFDIIPETADGIMKLGETFIPNPDIFNDGTTWHALKQVAGVAERADDIKKTVSKLIKYLKNEPPVPVGKEKDAVEQIVGKISELVNNEDPFTALLTGVKLNLLDKDMIQSLVNQMILYEDLPNAIQNTKVNELLNKVGAIGELVKKVKPYLFDKTMSKLTEMMKSLFSVTDAHKFPTTKKRFTPGFFKGAKDLNQLFEDVEKKLNDMLYSGVKPKKLKHLFSSLKLLNDEIKPAYAEAQKLKNTVPLEQKLKKEISDVQEELKTMEKIEEYGTCVSKIDKAGGLTTDPSWYNNNGTIVKIADSVVDFVDKCNSTKLVTTELLAFRKEADANKGIIFERIKKKTLGNVISELETIHRSLETLTKHEIVSRLNKASTAMSDIENLHGNPEFQAALSCIQNKPLHDNMKNVMDTTTMKLALKQFMSNSKDDAELEEAAKNALSFYAKYMKFREYLKNAKLTHEELVGKAKDGAKIAKDLSLYLKRYHDIYAAQAAKKDLDALLKARNLIDRDIEKLSDPELKKKLERFWNAKTIKTLENLPKLIEEMNQKFKFNPTRAEQFKQIFNSTVGTQEAANVDLESIMEGFREGKIQHLDPEIMSRLEQLNLEFASSQEITTNGLKAFMLSLPLFANLSSRNESAAGQISTDITDKKSDPNAIYYAGGILFGLIFTFVLIWYCYNFYTIKKKPLCTRAKIALIKSFCPCKYKPDGVIDTTIVKEEKVTKVRYFKGENDEIYMKPASYDSKTYKSVRLANGPKMDMELDATQVLDFKTQIEEATQLAEDEQGIHNRMTAAAQNPPLTKTVVFKARDEFPVSTLEGLVDLDIDPKTPRPEPVFIPPSEVYDCGKGYDKFQTNEAAEAAEAAKIAEAVVANAIKLTEEQIEQIESTALSIMETSSKVCTKKKSDLSIDVTQDSTKEGRASAGADKLADPYMLKRKNMLHKWTASIEKIYLFYVRKLEKLEFGGRNFEDIYTEEYFRGVTGALRRQPNGHLSYLTLGRGLSLQKIVHHLGCLKDQESVKSYQPIFPASVAIELMRDAKEIFKTEDAVLKLNRHKIRAVGDTHGALDDFARHLEIGLDDLTSTYLYLGDYVDRGPNSIPIVVFLSILKCADPRRYYFLRGNHEFAMINANNHGFVEECIRVYGYEHGKAFFMAANEMFEEMPVAAILQDRVWCAHGGISPHMKEGRKRFLELVKKKPTNETEMQVLIDILWSDPCPAYRLDQKNPILFRKSPRTKDSVVFTPHGLYDVLNKCGFDFIIRGHECKQYGFELFCATKCVTVFSKTNNDGDENMGCQMIIDSNLKCEFILFKNHDRVVVSEKEQMTDDGGDGISARKEKKVKKEEKKSNNSKSANSKTSLLKVGPSASSASVGSNTNPTKNKASKSNFPPSSSNNSRRSKDTKKSKK</sequence>
<comment type="similarity">
    <text evidence="8">Belongs to the PPP phosphatase family.</text>
</comment>
<organism evidence="12 13">
    <name type="scientific">Caenorhabditis nigoni</name>
    <dbReference type="NCBI Taxonomy" id="1611254"/>
    <lineage>
        <taxon>Eukaryota</taxon>
        <taxon>Metazoa</taxon>
        <taxon>Ecdysozoa</taxon>
        <taxon>Nematoda</taxon>
        <taxon>Chromadorea</taxon>
        <taxon>Rhabditida</taxon>
        <taxon>Rhabditina</taxon>
        <taxon>Rhabditomorpha</taxon>
        <taxon>Rhabditoidea</taxon>
        <taxon>Rhabditidae</taxon>
        <taxon>Peloderinae</taxon>
        <taxon>Caenorhabditis</taxon>
    </lineage>
</organism>
<dbReference type="InterPro" id="IPR006186">
    <property type="entry name" value="Ser/Thr-sp_prot-phosphatase"/>
</dbReference>
<proteinExistence type="inferred from homology"/>
<evidence type="ECO:0000256" key="6">
    <source>
        <dbReference type="ARBA" id="ARBA00047761"/>
    </source>
</evidence>
<feature type="domain" description="Serine/threonine specific protein phosphatases" evidence="11">
    <location>
        <begin position="1235"/>
        <end position="1240"/>
    </location>
</feature>
<dbReference type="InterPro" id="IPR029052">
    <property type="entry name" value="Metallo-depent_PP-like"/>
</dbReference>
<comment type="cofactor">
    <cofactor evidence="1">
        <name>Mn(2+)</name>
        <dbReference type="ChEBI" id="CHEBI:29035"/>
    </cofactor>
</comment>
<evidence type="ECO:0000256" key="9">
    <source>
        <dbReference type="SAM" id="MobiDB-lite"/>
    </source>
</evidence>
<dbReference type="CDD" id="cd00144">
    <property type="entry name" value="MPP_PPP_family"/>
    <property type="match status" value="1"/>
</dbReference>
<accession>A0A2G5U9H2</accession>
<reference evidence="13" key="1">
    <citation type="submission" date="2017-10" db="EMBL/GenBank/DDBJ databases">
        <title>Rapid genome shrinkage in a self-fertile nematode reveals novel sperm competition proteins.</title>
        <authorList>
            <person name="Yin D."/>
            <person name="Schwarz E.M."/>
            <person name="Thomas C.G."/>
            <person name="Felde R.L."/>
            <person name="Korf I.F."/>
            <person name="Cutter A.D."/>
            <person name="Schartner C.M."/>
            <person name="Ralston E.J."/>
            <person name="Meyer B.J."/>
            <person name="Haag E.S."/>
        </authorList>
    </citation>
    <scope>NUCLEOTIDE SEQUENCE [LARGE SCALE GENOMIC DNA]</scope>
    <source>
        <strain evidence="13">JU1422</strain>
    </source>
</reference>
<keyword evidence="2" id="KW-0479">Metal-binding</keyword>
<dbReference type="Gene3D" id="3.60.21.10">
    <property type="match status" value="1"/>
</dbReference>
<feature type="compositionally biased region" description="Basic and acidic residues" evidence="9">
    <location>
        <begin position="20"/>
        <end position="36"/>
    </location>
</feature>
<dbReference type="EMBL" id="PDUG01000004">
    <property type="protein sequence ID" value="PIC36011.1"/>
    <property type="molecule type" value="Genomic_DNA"/>
</dbReference>
<feature type="transmembrane region" description="Helical" evidence="10">
    <location>
        <begin position="774"/>
        <end position="796"/>
    </location>
</feature>
<comment type="catalytic activity">
    <reaction evidence="7 8">
        <text>O-phospho-L-threonyl-[protein] + H2O = L-threonyl-[protein] + phosphate</text>
        <dbReference type="Rhea" id="RHEA:47004"/>
        <dbReference type="Rhea" id="RHEA-COMP:11060"/>
        <dbReference type="Rhea" id="RHEA-COMP:11605"/>
        <dbReference type="ChEBI" id="CHEBI:15377"/>
        <dbReference type="ChEBI" id="CHEBI:30013"/>
        <dbReference type="ChEBI" id="CHEBI:43474"/>
        <dbReference type="ChEBI" id="CHEBI:61977"/>
        <dbReference type="EC" id="3.1.3.16"/>
    </reaction>
</comment>
<feature type="compositionally biased region" description="Low complexity" evidence="9">
    <location>
        <begin position="1464"/>
        <end position="1510"/>
    </location>
</feature>
<gene>
    <name evidence="12" type="primary">Cnig_chr_IV.g15169</name>
    <name evidence="12" type="ORF">B9Z55_015169</name>
</gene>